<sequence>MSASLRTADALIAAPKARVFRTDIQALRAVAIGLVVLNHLWPSRLPGGYVGVDVFFVISGFLITGHLVGEMRRTGGVRLGAFYARRIRRLLPAAMLVLAVSLVFLVVFLPYPRWERGAWEVAASAGYVENWFLASMSVNYSALNDAASVVQHYWSLSVEEQFYIVWPLLLLAALAVSRRTAGPSTRRGTRRRTTNALILVVAVVSIVSFAASVIYTSVAPPQAYFATFTRGWEFAVGGAIALFGSRIPLGRTAADIVSLLGFALIVFAALVYDHTTAFPGYTALVPVLGTAAVILAGERFASLWHAKVTALRSVQWVGGISYSLYLWHWPLIVVAPFVIGGEATTLSKIAVLAIALVLAALTKRFVEDAGQTWGYWRGSSRRAFGLMVAGMIVIAALVAGVLASYSARVEADGPPDDLLASTCEGPSALAPGAECADPFGAADYSVMTKKNEYFYTPEECGEFLPILAYGDLRTTHECDFSGGAADPTRVWLIGDSHAQQWQGAVFDIAEKNGWIVDTSYYGGCPVADVDFIGFRSAWGIADVERCREWSRDLAETVTEDGPDLVITAMASRLQLVDDGSDRPQIDQMSQGLLEYWKRWNDAGIKVLALADPPFNAEVRSPDCVLHNSDEPQSCARPRAEAHPADPMVAAGAAAGSESISVLDLTDRFCDANSCYAVVGGIPVYYDADHLNLEFARLLGPDIEAAAERLLTQSR</sequence>
<proteinExistence type="predicted"/>
<evidence type="ECO:0000313" key="4">
    <source>
        <dbReference type="EMBL" id="QDE34430.1"/>
    </source>
</evidence>
<keyword evidence="4" id="KW-0808">Transferase</keyword>
<evidence type="ECO:0000256" key="1">
    <source>
        <dbReference type="SAM" id="Phobius"/>
    </source>
</evidence>
<feature type="transmembrane region" description="Helical" evidence="1">
    <location>
        <begin position="90"/>
        <end position="111"/>
    </location>
</feature>
<dbReference type="GO" id="GO:0009103">
    <property type="term" value="P:lipopolysaccharide biosynthetic process"/>
    <property type="evidence" value="ECO:0007669"/>
    <property type="project" value="TreeGrafter"/>
</dbReference>
<dbReference type="Proteomes" id="UP000316125">
    <property type="component" value="Chromosome"/>
</dbReference>
<dbReference type="PANTHER" id="PTHR23028">
    <property type="entry name" value="ACETYLTRANSFERASE"/>
    <property type="match status" value="1"/>
</dbReference>
<name>A0A4Y5YNK7_9MICO</name>
<keyword evidence="1" id="KW-0812">Transmembrane</keyword>
<feature type="domain" description="SGNH" evidence="3">
    <location>
        <begin position="476"/>
        <end position="703"/>
    </location>
</feature>
<dbReference type="OrthoDB" id="3404679at2"/>
<dbReference type="GO" id="GO:0016020">
    <property type="term" value="C:membrane"/>
    <property type="evidence" value="ECO:0007669"/>
    <property type="project" value="TreeGrafter"/>
</dbReference>
<feature type="transmembrane region" description="Helical" evidence="1">
    <location>
        <begin position="278"/>
        <end position="296"/>
    </location>
</feature>
<feature type="transmembrane region" description="Helical" evidence="1">
    <location>
        <begin position="256"/>
        <end position="272"/>
    </location>
</feature>
<feature type="transmembrane region" description="Helical" evidence="1">
    <location>
        <begin position="26"/>
        <end position="42"/>
    </location>
</feature>
<evidence type="ECO:0000259" key="3">
    <source>
        <dbReference type="Pfam" id="PF19040"/>
    </source>
</evidence>
<dbReference type="Pfam" id="PF01757">
    <property type="entry name" value="Acyl_transf_3"/>
    <property type="match status" value="1"/>
</dbReference>
<evidence type="ECO:0000313" key="5">
    <source>
        <dbReference type="Proteomes" id="UP000316125"/>
    </source>
</evidence>
<accession>A0A4Y5YNK7</accession>
<keyword evidence="1" id="KW-0472">Membrane</keyword>
<feature type="transmembrane region" description="Helical" evidence="1">
    <location>
        <begin position="161"/>
        <end position="177"/>
    </location>
</feature>
<dbReference type="Pfam" id="PF19040">
    <property type="entry name" value="SGNH"/>
    <property type="match status" value="1"/>
</dbReference>
<gene>
    <name evidence="4" type="ORF">FIV50_06285</name>
</gene>
<feature type="transmembrane region" description="Helical" evidence="1">
    <location>
        <begin position="197"/>
        <end position="218"/>
    </location>
</feature>
<keyword evidence="1" id="KW-1133">Transmembrane helix</keyword>
<feature type="transmembrane region" description="Helical" evidence="1">
    <location>
        <begin position="48"/>
        <end position="69"/>
    </location>
</feature>
<dbReference type="InterPro" id="IPR043968">
    <property type="entry name" value="SGNH"/>
</dbReference>
<dbReference type="InterPro" id="IPR050879">
    <property type="entry name" value="Acyltransferase_3"/>
</dbReference>
<feature type="transmembrane region" description="Helical" evidence="1">
    <location>
        <begin position="224"/>
        <end position="244"/>
    </location>
</feature>
<feature type="transmembrane region" description="Helical" evidence="1">
    <location>
        <begin position="383"/>
        <end position="405"/>
    </location>
</feature>
<dbReference type="RefSeq" id="WP_140036691.1">
    <property type="nucleotide sequence ID" value="NZ_CP041040.1"/>
</dbReference>
<feature type="domain" description="Acyltransferase 3" evidence="2">
    <location>
        <begin position="23"/>
        <end position="359"/>
    </location>
</feature>
<protein>
    <submittedName>
        <fullName evidence="4">Acyltransferase</fullName>
    </submittedName>
</protein>
<feature type="transmembrane region" description="Helical" evidence="1">
    <location>
        <begin position="316"/>
        <end position="339"/>
    </location>
</feature>
<evidence type="ECO:0000259" key="2">
    <source>
        <dbReference type="Pfam" id="PF01757"/>
    </source>
</evidence>
<dbReference type="EMBL" id="CP041040">
    <property type="protein sequence ID" value="QDE34430.1"/>
    <property type="molecule type" value="Genomic_DNA"/>
</dbReference>
<dbReference type="AlphaFoldDB" id="A0A4Y5YNK7"/>
<dbReference type="GO" id="GO:0016747">
    <property type="term" value="F:acyltransferase activity, transferring groups other than amino-acyl groups"/>
    <property type="evidence" value="ECO:0007669"/>
    <property type="project" value="InterPro"/>
</dbReference>
<dbReference type="InterPro" id="IPR002656">
    <property type="entry name" value="Acyl_transf_3_dom"/>
</dbReference>
<feature type="transmembrane region" description="Helical" evidence="1">
    <location>
        <begin position="345"/>
        <end position="362"/>
    </location>
</feature>
<keyword evidence="4" id="KW-0012">Acyltransferase</keyword>
<dbReference type="PANTHER" id="PTHR23028:SF53">
    <property type="entry name" value="ACYL_TRANSF_3 DOMAIN-CONTAINING PROTEIN"/>
    <property type="match status" value="1"/>
</dbReference>
<organism evidence="4 5">
    <name type="scientific">Microbacterium foliorum</name>
    <dbReference type="NCBI Taxonomy" id="104336"/>
    <lineage>
        <taxon>Bacteria</taxon>
        <taxon>Bacillati</taxon>
        <taxon>Actinomycetota</taxon>
        <taxon>Actinomycetes</taxon>
        <taxon>Micrococcales</taxon>
        <taxon>Microbacteriaceae</taxon>
        <taxon>Microbacterium</taxon>
    </lineage>
</organism>
<reference evidence="4 5" key="1">
    <citation type="submission" date="2019-06" db="EMBL/GenBank/DDBJ databases">
        <title>Complete genome of Microbacterium foliorum M2.</title>
        <authorList>
            <person name="Cao G."/>
        </authorList>
    </citation>
    <scope>NUCLEOTIDE SEQUENCE [LARGE SCALE GENOMIC DNA]</scope>
    <source>
        <strain evidence="4 5">M2</strain>
    </source>
</reference>